<dbReference type="SUPFAM" id="SSF52540">
    <property type="entry name" value="P-loop containing nucleoside triphosphate hydrolases"/>
    <property type="match status" value="1"/>
</dbReference>
<sequence>MRDQCERLNSIPGIRAVYKGGSQDNELIQSGDFDYLFASPEYLVGDKTFRAKIQTFDVSTIVVDEFHTISTWGEEEGKQAFRKC</sequence>
<reference evidence="1" key="1">
    <citation type="submission" date="2022-08" db="UniProtKB">
        <authorList>
            <consortium name="EnsemblMetazoa"/>
        </authorList>
    </citation>
    <scope>IDENTIFICATION</scope>
    <source>
        <strain evidence="1">05x7-T-G4-1.051#20</strain>
    </source>
</reference>
<protein>
    <submittedName>
        <fullName evidence="1">Uncharacterized protein</fullName>
    </submittedName>
</protein>
<accession>A0A8W8NTW7</accession>
<dbReference type="Proteomes" id="UP000005408">
    <property type="component" value="Unassembled WGS sequence"/>
</dbReference>
<evidence type="ECO:0000313" key="2">
    <source>
        <dbReference type="Proteomes" id="UP000005408"/>
    </source>
</evidence>
<dbReference type="Gene3D" id="3.40.50.300">
    <property type="entry name" value="P-loop containing nucleotide triphosphate hydrolases"/>
    <property type="match status" value="1"/>
</dbReference>
<dbReference type="EnsemblMetazoa" id="G8130.1">
    <property type="protein sequence ID" value="G8130.1:cds"/>
    <property type="gene ID" value="G8130"/>
</dbReference>
<name>A0A8W8NTW7_MAGGI</name>
<organism evidence="1 2">
    <name type="scientific">Magallana gigas</name>
    <name type="common">Pacific oyster</name>
    <name type="synonym">Crassostrea gigas</name>
    <dbReference type="NCBI Taxonomy" id="29159"/>
    <lineage>
        <taxon>Eukaryota</taxon>
        <taxon>Metazoa</taxon>
        <taxon>Spiralia</taxon>
        <taxon>Lophotrochozoa</taxon>
        <taxon>Mollusca</taxon>
        <taxon>Bivalvia</taxon>
        <taxon>Autobranchia</taxon>
        <taxon>Pteriomorphia</taxon>
        <taxon>Ostreida</taxon>
        <taxon>Ostreoidea</taxon>
        <taxon>Ostreidae</taxon>
        <taxon>Magallana</taxon>
    </lineage>
</organism>
<keyword evidence="2" id="KW-1185">Reference proteome</keyword>
<evidence type="ECO:0000313" key="1">
    <source>
        <dbReference type="EnsemblMetazoa" id="G8130.1:cds"/>
    </source>
</evidence>
<proteinExistence type="predicted"/>
<dbReference type="InterPro" id="IPR027417">
    <property type="entry name" value="P-loop_NTPase"/>
</dbReference>
<dbReference type="AlphaFoldDB" id="A0A8W8NTW7"/>